<dbReference type="Pfam" id="PF03795">
    <property type="entry name" value="YCII"/>
    <property type="match status" value="1"/>
</dbReference>
<dbReference type="RefSeq" id="WP_284255967.1">
    <property type="nucleotide sequence ID" value="NZ_BSOS01000005.1"/>
</dbReference>
<organism evidence="3 4">
    <name type="scientific">Acidocella aquatica</name>
    <dbReference type="NCBI Taxonomy" id="1922313"/>
    <lineage>
        <taxon>Bacteria</taxon>
        <taxon>Pseudomonadati</taxon>
        <taxon>Pseudomonadota</taxon>
        <taxon>Alphaproteobacteria</taxon>
        <taxon>Acetobacterales</taxon>
        <taxon>Acidocellaceae</taxon>
        <taxon>Acidocella</taxon>
    </lineage>
</organism>
<dbReference type="InterPro" id="IPR051807">
    <property type="entry name" value="Sec-metab_biosynth-assoc"/>
</dbReference>
<comment type="caution">
    <text evidence="3">The sequence shown here is derived from an EMBL/GenBank/DDBJ whole genome shotgun (WGS) entry which is preliminary data.</text>
</comment>
<dbReference type="PANTHER" id="PTHR33606:SF3">
    <property type="entry name" value="PROTEIN YCII"/>
    <property type="match status" value="1"/>
</dbReference>
<reference evidence="4" key="1">
    <citation type="journal article" date="2019" name="Int. J. Syst. Evol. Microbiol.">
        <title>The Global Catalogue of Microorganisms (GCM) 10K type strain sequencing project: providing services to taxonomists for standard genome sequencing and annotation.</title>
        <authorList>
            <consortium name="The Broad Institute Genomics Platform"/>
            <consortium name="The Broad Institute Genome Sequencing Center for Infectious Disease"/>
            <person name="Wu L."/>
            <person name="Ma J."/>
        </authorList>
    </citation>
    <scope>NUCLEOTIDE SEQUENCE [LARGE SCALE GENOMIC DNA]</scope>
    <source>
        <strain evidence="4">NBRC 112502</strain>
    </source>
</reference>
<dbReference type="EMBL" id="BSOS01000005">
    <property type="protein sequence ID" value="GLR65476.1"/>
    <property type="molecule type" value="Genomic_DNA"/>
</dbReference>
<evidence type="ECO:0000313" key="3">
    <source>
        <dbReference type="EMBL" id="GLR65476.1"/>
    </source>
</evidence>
<name>A0ABQ6A3K1_9PROT</name>
<protein>
    <recommendedName>
        <fullName evidence="2">YCII-related domain-containing protein</fullName>
    </recommendedName>
</protein>
<dbReference type="InterPro" id="IPR005545">
    <property type="entry name" value="YCII"/>
</dbReference>
<dbReference type="PANTHER" id="PTHR33606">
    <property type="entry name" value="PROTEIN YCII"/>
    <property type="match status" value="1"/>
</dbReference>
<sequence>MFFVILASDRPGALELRLAHRQRHIDYWNSLPGVVRIGGAMLSDDTGEATPKGSAFIIEAGSLEAARALLAADPFTTEGVFGGDARIEVLRPGIGDWKPG</sequence>
<evidence type="ECO:0000256" key="1">
    <source>
        <dbReference type="ARBA" id="ARBA00007689"/>
    </source>
</evidence>
<evidence type="ECO:0000313" key="4">
    <source>
        <dbReference type="Proteomes" id="UP001156641"/>
    </source>
</evidence>
<dbReference type="Gene3D" id="3.30.70.1060">
    <property type="entry name" value="Dimeric alpha+beta barrel"/>
    <property type="match status" value="1"/>
</dbReference>
<comment type="similarity">
    <text evidence="1">Belongs to the YciI family.</text>
</comment>
<proteinExistence type="inferred from homology"/>
<dbReference type="InterPro" id="IPR011008">
    <property type="entry name" value="Dimeric_a/b-barrel"/>
</dbReference>
<keyword evidence="4" id="KW-1185">Reference proteome</keyword>
<dbReference type="Proteomes" id="UP001156641">
    <property type="component" value="Unassembled WGS sequence"/>
</dbReference>
<gene>
    <name evidence="3" type="ORF">GCM10010909_01540</name>
</gene>
<feature type="domain" description="YCII-related" evidence="2">
    <location>
        <begin position="1"/>
        <end position="81"/>
    </location>
</feature>
<dbReference type="SUPFAM" id="SSF54909">
    <property type="entry name" value="Dimeric alpha+beta barrel"/>
    <property type="match status" value="1"/>
</dbReference>
<evidence type="ECO:0000259" key="2">
    <source>
        <dbReference type="Pfam" id="PF03795"/>
    </source>
</evidence>
<accession>A0ABQ6A3K1</accession>